<evidence type="ECO:0000256" key="5">
    <source>
        <dbReference type="ARBA" id="ARBA00022842"/>
    </source>
</evidence>
<sequence length="400" mass="42147">VRRFAHALATELPPDARVVLARDTRPSGAGFADVAAEALCAAGCHVFDLGVSATPAAKLMVLELQADAALILTASHNPVAWNGMKLVRADGIFLDAATGRLVEAAYHRSRRRTGDGRVESVARDDVEARLLKRILAVVDVEAIRGAGLRAAVDACNGTGGLFLPRLLEALGVEIHLIHGDPHGRFSHDPEPIPENLVDLGQAVTGGDCHVGFAIDPDADRVALVGETGLPLGEDLTLALAVQAVTETRKGPVVTTLSTSQVVTDAATRNDCPVTLTPVGEVHVVDAMVAEGAVIGGEGNGGVILTDVDPGRDAAVGIALILEALARSGRPLTELAGALPAYFIEKRKVSCTKDDLQRALDDLVRRYPEALRHPVQDGVKLYMKGTMICPWIHLRPSNTEP</sequence>
<dbReference type="GO" id="GO:0005829">
    <property type="term" value="C:cytosol"/>
    <property type="evidence" value="ECO:0007669"/>
    <property type="project" value="TreeGrafter"/>
</dbReference>
<dbReference type="InterPro" id="IPR050060">
    <property type="entry name" value="Phosphoglucosamine_mutase"/>
</dbReference>
<evidence type="ECO:0000256" key="4">
    <source>
        <dbReference type="ARBA" id="ARBA00022723"/>
    </source>
</evidence>
<evidence type="ECO:0000259" key="8">
    <source>
        <dbReference type="Pfam" id="PF02879"/>
    </source>
</evidence>
<feature type="domain" description="Alpha-D-phosphohexomutase alpha/beta/alpha" evidence="8">
    <location>
        <begin position="131"/>
        <end position="228"/>
    </location>
</feature>
<dbReference type="EMBL" id="UINC01041277">
    <property type="protein sequence ID" value="SVB42327.1"/>
    <property type="molecule type" value="Genomic_DNA"/>
</dbReference>
<evidence type="ECO:0008006" key="11">
    <source>
        <dbReference type="Google" id="ProtNLM"/>
    </source>
</evidence>
<evidence type="ECO:0000259" key="7">
    <source>
        <dbReference type="Pfam" id="PF02878"/>
    </source>
</evidence>
<dbReference type="SUPFAM" id="SSF53738">
    <property type="entry name" value="Phosphoglucomutase, first 3 domains"/>
    <property type="match status" value="3"/>
</dbReference>
<dbReference type="InterPro" id="IPR005841">
    <property type="entry name" value="Alpha-D-phosphohexomutase_SF"/>
</dbReference>
<dbReference type="GO" id="GO:0005975">
    <property type="term" value="P:carbohydrate metabolic process"/>
    <property type="evidence" value="ECO:0007669"/>
    <property type="project" value="InterPro"/>
</dbReference>
<dbReference type="GO" id="GO:0006048">
    <property type="term" value="P:UDP-N-acetylglucosamine biosynthetic process"/>
    <property type="evidence" value="ECO:0007669"/>
    <property type="project" value="TreeGrafter"/>
</dbReference>
<reference evidence="10" key="1">
    <citation type="submission" date="2018-05" db="EMBL/GenBank/DDBJ databases">
        <authorList>
            <person name="Lanie J.A."/>
            <person name="Ng W.-L."/>
            <person name="Kazmierczak K.M."/>
            <person name="Andrzejewski T.M."/>
            <person name="Davidsen T.M."/>
            <person name="Wayne K.J."/>
            <person name="Tettelin H."/>
            <person name="Glass J.I."/>
            <person name="Rusch D."/>
            <person name="Podicherti R."/>
            <person name="Tsui H.-C.T."/>
            <person name="Winkler M.E."/>
        </authorList>
    </citation>
    <scope>NUCLEOTIDE SEQUENCE</scope>
</reference>
<name>A0A382DXP0_9ZZZZ</name>
<dbReference type="Pfam" id="PF02878">
    <property type="entry name" value="PGM_PMM_I"/>
    <property type="match status" value="1"/>
</dbReference>
<feature type="domain" description="Alpha-D-phosphohexomutase alpha/beta/alpha" evidence="9">
    <location>
        <begin position="234"/>
        <end position="339"/>
    </location>
</feature>
<dbReference type="SUPFAM" id="SSF55957">
    <property type="entry name" value="Phosphoglucomutase, C-terminal domain"/>
    <property type="match status" value="1"/>
</dbReference>
<evidence type="ECO:0000256" key="2">
    <source>
        <dbReference type="ARBA" id="ARBA00010231"/>
    </source>
</evidence>
<accession>A0A382DXP0</accession>
<dbReference type="AlphaFoldDB" id="A0A382DXP0"/>
<dbReference type="InterPro" id="IPR005844">
    <property type="entry name" value="A-D-PHexomutase_a/b/a-I"/>
</dbReference>
<evidence type="ECO:0000256" key="3">
    <source>
        <dbReference type="ARBA" id="ARBA00022553"/>
    </source>
</evidence>
<dbReference type="GO" id="GO:0004615">
    <property type="term" value="F:phosphomannomutase activity"/>
    <property type="evidence" value="ECO:0007669"/>
    <property type="project" value="TreeGrafter"/>
</dbReference>
<protein>
    <recommendedName>
        <fullName evidence="11">Alpha-D-phosphohexomutase alpha/beta/alpha domain-containing protein</fullName>
    </recommendedName>
</protein>
<dbReference type="PROSITE" id="PS00710">
    <property type="entry name" value="PGM_PMM"/>
    <property type="match status" value="1"/>
</dbReference>
<evidence type="ECO:0000256" key="6">
    <source>
        <dbReference type="ARBA" id="ARBA00023235"/>
    </source>
</evidence>
<proteinExistence type="inferred from homology"/>
<dbReference type="Gene3D" id="3.40.120.10">
    <property type="entry name" value="Alpha-D-Glucose-1,6-Bisphosphate, subunit A, domain 3"/>
    <property type="match status" value="3"/>
</dbReference>
<keyword evidence="6" id="KW-0413">Isomerase</keyword>
<feature type="domain" description="Alpha-D-phosphohexomutase alpha/beta/alpha" evidence="7">
    <location>
        <begin position="1"/>
        <end position="109"/>
    </location>
</feature>
<dbReference type="GO" id="GO:0000287">
    <property type="term" value="F:magnesium ion binding"/>
    <property type="evidence" value="ECO:0007669"/>
    <property type="project" value="InterPro"/>
</dbReference>
<dbReference type="InterPro" id="IPR016066">
    <property type="entry name" value="A-D-PHexomutase_CS"/>
</dbReference>
<dbReference type="PRINTS" id="PR00509">
    <property type="entry name" value="PGMPMM"/>
</dbReference>
<dbReference type="InterPro" id="IPR005845">
    <property type="entry name" value="A-D-PHexomutase_a/b/a-II"/>
</dbReference>
<dbReference type="InterPro" id="IPR016055">
    <property type="entry name" value="A-D-PHexomutase_a/b/a-I/II/III"/>
</dbReference>
<dbReference type="Pfam" id="PF02879">
    <property type="entry name" value="PGM_PMM_II"/>
    <property type="match status" value="1"/>
</dbReference>
<keyword evidence="5" id="KW-0460">Magnesium</keyword>
<keyword evidence="3" id="KW-0597">Phosphoprotein</keyword>
<dbReference type="GO" id="GO:0008966">
    <property type="term" value="F:phosphoglucosamine mutase activity"/>
    <property type="evidence" value="ECO:0007669"/>
    <property type="project" value="TreeGrafter"/>
</dbReference>
<dbReference type="PANTHER" id="PTHR42946">
    <property type="entry name" value="PHOSPHOHEXOSE MUTASE"/>
    <property type="match status" value="1"/>
</dbReference>
<dbReference type="PANTHER" id="PTHR42946:SF1">
    <property type="entry name" value="PHOSPHOGLUCOMUTASE (ALPHA-D-GLUCOSE-1,6-BISPHOSPHATE-DEPENDENT)"/>
    <property type="match status" value="1"/>
</dbReference>
<gene>
    <name evidence="10" type="ORF">METZ01_LOCUS195181</name>
</gene>
<comment type="similarity">
    <text evidence="2">Belongs to the phosphohexose mutase family.</text>
</comment>
<evidence type="ECO:0000259" key="9">
    <source>
        <dbReference type="Pfam" id="PF02880"/>
    </source>
</evidence>
<feature type="non-terminal residue" evidence="10">
    <location>
        <position position="1"/>
    </location>
</feature>
<organism evidence="10">
    <name type="scientific">marine metagenome</name>
    <dbReference type="NCBI Taxonomy" id="408172"/>
    <lineage>
        <taxon>unclassified sequences</taxon>
        <taxon>metagenomes</taxon>
        <taxon>ecological metagenomes</taxon>
    </lineage>
</organism>
<evidence type="ECO:0000256" key="1">
    <source>
        <dbReference type="ARBA" id="ARBA00001946"/>
    </source>
</evidence>
<dbReference type="InterPro" id="IPR036900">
    <property type="entry name" value="A-D-PHexomutase_C_sf"/>
</dbReference>
<evidence type="ECO:0000313" key="10">
    <source>
        <dbReference type="EMBL" id="SVB42327.1"/>
    </source>
</evidence>
<dbReference type="InterPro" id="IPR005846">
    <property type="entry name" value="A-D-PHexomutase_a/b/a-III"/>
</dbReference>
<comment type="cofactor">
    <cofactor evidence="1">
        <name>Mg(2+)</name>
        <dbReference type="ChEBI" id="CHEBI:18420"/>
    </cofactor>
</comment>
<keyword evidence="4" id="KW-0479">Metal-binding</keyword>
<feature type="non-terminal residue" evidence="10">
    <location>
        <position position="400"/>
    </location>
</feature>
<dbReference type="GO" id="GO:0009252">
    <property type="term" value="P:peptidoglycan biosynthetic process"/>
    <property type="evidence" value="ECO:0007669"/>
    <property type="project" value="TreeGrafter"/>
</dbReference>
<dbReference type="Pfam" id="PF02880">
    <property type="entry name" value="PGM_PMM_III"/>
    <property type="match status" value="1"/>
</dbReference>